<dbReference type="InterPro" id="IPR016032">
    <property type="entry name" value="Sig_transdc_resp-reg_C-effctor"/>
</dbReference>
<keyword evidence="1 2" id="KW-0238">DNA-binding</keyword>
<dbReference type="InterPro" id="IPR036388">
    <property type="entry name" value="WH-like_DNA-bd_sf"/>
</dbReference>
<dbReference type="Proteomes" id="UP001597024">
    <property type="component" value="Unassembled WGS sequence"/>
</dbReference>
<comment type="caution">
    <text evidence="4">The sequence shown here is derived from an EMBL/GenBank/DDBJ whole genome shotgun (WGS) entry which is preliminary data.</text>
</comment>
<evidence type="ECO:0000313" key="5">
    <source>
        <dbReference type="Proteomes" id="UP001597024"/>
    </source>
</evidence>
<evidence type="ECO:0000313" key="4">
    <source>
        <dbReference type="EMBL" id="MFD0891842.1"/>
    </source>
</evidence>
<feature type="DNA-binding region" description="OmpR/PhoB-type" evidence="2">
    <location>
        <begin position="1"/>
        <end position="90"/>
    </location>
</feature>
<dbReference type="PANTHER" id="PTHR35807">
    <property type="entry name" value="TRANSCRIPTIONAL REGULATOR REDD-RELATED"/>
    <property type="match status" value="1"/>
</dbReference>
<dbReference type="PROSITE" id="PS51755">
    <property type="entry name" value="OMPR_PHOB"/>
    <property type="match status" value="1"/>
</dbReference>
<dbReference type="InterPro" id="IPR001867">
    <property type="entry name" value="OmpR/PhoB-type_DNA-bd"/>
</dbReference>
<feature type="domain" description="OmpR/PhoB-type" evidence="3">
    <location>
        <begin position="1"/>
        <end position="90"/>
    </location>
</feature>
<gene>
    <name evidence="4" type="ORF">ACFQ08_45435</name>
</gene>
<proteinExistence type="predicted"/>
<dbReference type="Pfam" id="PF00486">
    <property type="entry name" value="Trans_reg_C"/>
    <property type="match status" value="1"/>
</dbReference>
<accession>A0ABW3E8L1</accession>
<name>A0ABW3E8L1_9ACTN</name>
<organism evidence="4 5">
    <name type="scientific">Streptosporangium algeriense</name>
    <dbReference type="NCBI Taxonomy" id="1682748"/>
    <lineage>
        <taxon>Bacteria</taxon>
        <taxon>Bacillati</taxon>
        <taxon>Actinomycetota</taxon>
        <taxon>Actinomycetes</taxon>
        <taxon>Streptosporangiales</taxon>
        <taxon>Streptosporangiaceae</taxon>
        <taxon>Streptosporangium</taxon>
    </lineage>
</organism>
<dbReference type="EMBL" id="JBHTHX010003532">
    <property type="protein sequence ID" value="MFD0891842.1"/>
    <property type="molecule type" value="Genomic_DNA"/>
</dbReference>
<feature type="non-terminal residue" evidence="4">
    <location>
        <position position="113"/>
    </location>
</feature>
<dbReference type="SUPFAM" id="SSF46894">
    <property type="entry name" value="C-terminal effector domain of the bipartite response regulators"/>
    <property type="match status" value="1"/>
</dbReference>
<dbReference type="Gene3D" id="1.10.10.10">
    <property type="entry name" value="Winged helix-like DNA-binding domain superfamily/Winged helix DNA-binding domain"/>
    <property type="match status" value="1"/>
</dbReference>
<dbReference type="PANTHER" id="PTHR35807:SF1">
    <property type="entry name" value="TRANSCRIPTIONAL REGULATOR REDD"/>
    <property type="match status" value="1"/>
</dbReference>
<reference evidence="5" key="1">
    <citation type="journal article" date="2019" name="Int. J. Syst. Evol. Microbiol.">
        <title>The Global Catalogue of Microorganisms (GCM) 10K type strain sequencing project: providing services to taxonomists for standard genome sequencing and annotation.</title>
        <authorList>
            <consortium name="The Broad Institute Genomics Platform"/>
            <consortium name="The Broad Institute Genome Sequencing Center for Infectious Disease"/>
            <person name="Wu L."/>
            <person name="Ma J."/>
        </authorList>
    </citation>
    <scope>NUCLEOTIDE SEQUENCE [LARGE SCALE GENOMIC DNA]</scope>
    <source>
        <strain evidence="5">CCUG 62974</strain>
    </source>
</reference>
<dbReference type="SMART" id="SM00862">
    <property type="entry name" value="Trans_reg_C"/>
    <property type="match status" value="1"/>
</dbReference>
<evidence type="ECO:0000256" key="2">
    <source>
        <dbReference type="PROSITE-ProRule" id="PRU01091"/>
    </source>
</evidence>
<sequence>MRFGILGPLDVRSPAGEAIAVPGPRPRALLVMLLLEAGRVVTVERLIDGQYGDAPPPGAANALQAQVSRLRRVLPARLVEFHGSGYRLAADPEDVDAHRFERLTRQGRLLLTS</sequence>
<protein>
    <submittedName>
        <fullName evidence="4">Winged helix-turn-helix domain-containing protein</fullName>
    </submittedName>
</protein>
<evidence type="ECO:0000259" key="3">
    <source>
        <dbReference type="PROSITE" id="PS51755"/>
    </source>
</evidence>
<evidence type="ECO:0000256" key="1">
    <source>
        <dbReference type="ARBA" id="ARBA00023125"/>
    </source>
</evidence>
<dbReference type="InterPro" id="IPR051677">
    <property type="entry name" value="AfsR-DnrI-RedD_regulator"/>
</dbReference>
<keyword evidence="5" id="KW-1185">Reference proteome</keyword>